<dbReference type="Proteomes" id="UP001152523">
    <property type="component" value="Unassembled WGS sequence"/>
</dbReference>
<dbReference type="PROSITE" id="PS50811">
    <property type="entry name" value="WRKY"/>
    <property type="match status" value="1"/>
</dbReference>
<feature type="compositionally biased region" description="Basic and acidic residues" evidence="6">
    <location>
        <begin position="140"/>
        <end position="149"/>
    </location>
</feature>
<feature type="region of interest" description="Disordered" evidence="6">
    <location>
        <begin position="82"/>
        <end position="184"/>
    </location>
</feature>
<dbReference type="InterPro" id="IPR003657">
    <property type="entry name" value="WRKY_dom"/>
</dbReference>
<evidence type="ECO:0000313" key="9">
    <source>
        <dbReference type="Proteomes" id="UP001152523"/>
    </source>
</evidence>
<dbReference type="GO" id="GO:0003700">
    <property type="term" value="F:DNA-binding transcription factor activity"/>
    <property type="evidence" value="ECO:0007669"/>
    <property type="project" value="InterPro"/>
</dbReference>
<dbReference type="SUPFAM" id="SSF118290">
    <property type="entry name" value="WRKY DNA-binding domain"/>
    <property type="match status" value="1"/>
</dbReference>
<keyword evidence="4" id="KW-0804">Transcription</keyword>
<keyword evidence="3" id="KW-0238">DNA-binding</keyword>
<gene>
    <name evidence="8" type="ORF">CEPIT_LOCUS16718</name>
</gene>
<dbReference type="EMBL" id="CAMAPF010000127">
    <property type="protein sequence ID" value="CAH9104293.1"/>
    <property type="molecule type" value="Genomic_DNA"/>
</dbReference>
<organism evidence="8 9">
    <name type="scientific">Cuscuta epithymum</name>
    <dbReference type="NCBI Taxonomy" id="186058"/>
    <lineage>
        <taxon>Eukaryota</taxon>
        <taxon>Viridiplantae</taxon>
        <taxon>Streptophyta</taxon>
        <taxon>Embryophyta</taxon>
        <taxon>Tracheophyta</taxon>
        <taxon>Spermatophyta</taxon>
        <taxon>Magnoliopsida</taxon>
        <taxon>eudicotyledons</taxon>
        <taxon>Gunneridae</taxon>
        <taxon>Pentapetalae</taxon>
        <taxon>asterids</taxon>
        <taxon>lamiids</taxon>
        <taxon>Solanales</taxon>
        <taxon>Convolvulaceae</taxon>
        <taxon>Cuscuteae</taxon>
        <taxon>Cuscuta</taxon>
        <taxon>Cuscuta subgen. Cuscuta</taxon>
    </lineage>
</organism>
<keyword evidence="5" id="KW-0539">Nucleus</keyword>
<dbReference type="InterPro" id="IPR044810">
    <property type="entry name" value="WRKY_plant"/>
</dbReference>
<comment type="subcellular location">
    <subcellularLocation>
        <location evidence="1">Nucleus</location>
    </subcellularLocation>
</comment>
<feature type="domain" description="WRKY" evidence="7">
    <location>
        <begin position="189"/>
        <end position="254"/>
    </location>
</feature>
<dbReference type="GO" id="GO:0005634">
    <property type="term" value="C:nucleus"/>
    <property type="evidence" value="ECO:0007669"/>
    <property type="project" value="UniProtKB-SubCell"/>
</dbReference>
<feature type="compositionally biased region" description="Polar residues" evidence="6">
    <location>
        <begin position="112"/>
        <end position="121"/>
    </location>
</feature>
<keyword evidence="9" id="KW-1185">Reference proteome</keyword>
<evidence type="ECO:0000256" key="5">
    <source>
        <dbReference type="ARBA" id="ARBA00023242"/>
    </source>
</evidence>
<feature type="compositionally biased region" description="Basic and acidic residues" evidence="6">
    <location>
        <begin position="40"/>
        <end position="49"/>
    </location>
</feature>
<dbReference type="PANTHER" id="PTHR31221">
    <property type="entry name" value="WRKY TRANSCRIPTION FACTOR PROTEIN 1-RELATED"/>
    <property type="match status" value="1"/>
</dbReference>
<dbReference type="Gene3D" id="2.20.25.80">
    <property type="entry name" value="WRKY domain"/>
    <property type="match status" value="1"/>
</dbReference>
<name>A0AAV0DP67_9ASTE</name>
<dbReference type="FunFam" id="2.20.25.80:FF:000003">
    <property type="entry name" value="WRKY transcription factor 57"/>
    <property type="match status" value="1"/>
</dbReference>
<dbReference type="GO" id="GO:0043565">
    <property type="term" value="F:sequence-specific DNA binding"/>
    <property type="evidence" value="ECO:0007669"/>
    <property type="project" value="InterPro"/>
</dbReference>
<evidence type="ECO:0000313" key="8">
    <source>
        <dbReference type="EMBL" id="CAH9104293.1"/>
    </source>
</evidence>
<sequence>MSENQFHFHEMGSGGRINTFPFFGDEDDHEHNNPSTHHMYSSDHPHDELVPPSSYVSFTESLQGSIDYHALSNAFGMSCSSPEGIRGAPPDHQESVRKSSSLVSGLDLPAGENNSVPFTANSSASSSSSEAEGGGGGDEDSSKSKKDLLSTDCEDGDHDKPTKLNKGASAKKKGEKRAKQPRFSFLTKSEIDNLEDGYRWRKYGQKAVKNSPFPRSYYRCTSQKCTVKKRVERSYEDPTIVVTTYEGQHNHHCPATLRGNAVALLSPASFLASSPATAMMPNFPQDFLINPMMVGAAAPNYATSLFGYQQQQQQQQQNGLNNNYDPMMMMSQQASLDQYNLFQDVVASSLGFKHDNP</sequence>
<feature type="compositionally biased region" description="Basic residues" evidence="6">
    <location>
        <begin position="169"/>
        <end position="180"/>
    </location>
</feature>
<proteinExistence type="predicted"/>
<evidence type="ECO:0000256" key="1">
    <source>
        <dbReference type="ARBA" id="ARBA00004123"/>
    </source>
</evidence>
<feature type="region of interest" description="Disordered" evidence="6">
    <location>
        <begin position="17"/>
        <end position="53"/>
    </location>
</feature>
<evidence type="ECO:0000256" key="3">
    <source>
        <dbReference type="ARBA" id="ARBA00023125"/>
    </source>
</evidence>
<feature type="compositionally biased region" description="Low complexity" evidence="6">
    <location>
        <begin position="122"/>
        <end position="131"/>
    </location>
</feature>
<dbReference type="PANTHER" id="PTHR31221:SF358">
    <property type="entry name" value="WRKY TRANSCRIPTION FACTOR 71"/>
    <property type="match status" value="1"/>
</dbReference>
<dbReference type="SMART" id="SM00774">
    <property type="entry name" value="WRKY"/>
    <property type="match status" value="1"/>
</dbReference>
<evidence type="ECO:0000256" key="2">
    <source>
        <dbReference type="ARBA" id="ARBA00023015"/>
    </source>
</evidence>
<evidence type="ECO:0000259" key="7">
    <source>
        <dbReference type="PROSITE" id="PS50811"/>
    </source>
</evidence>
<comment type="caution">
    <text evidence="8">The sequence shown here is derived from an EMBL/GenBank/DDBJ whole genome shotgun (WGS) entry which is preliminary data.</text>
</comment>
<keyword evidence="2" id="KW-0805">Transcription regulation</keyword>
<protein>
    <recommendedName>
        <fullName evidence="7">WRKY domain-containing protein</fullName>
    </recommendedName>
</protein>
<evidence type="ECO:0000256" key="4">
    <source>
        <dbReference type="ARBA" id="ARBA00023163"/>
    </source>
</evidence>
<accession>A0AAV0DP67</accession>
<dbReference type="Pfam" id="PF03106">
    <property type="entry name" value="WRKY"/>
    <property type="match status" value="1"/>
</dbReference>
<dbReference type="InterPro" id="IPR036576">
    <property type="entry name" value="WRKY_dom_sf"/>
</dbReference>
<reference evidence="8" key="1">
    <citation type="submission" date="2022-07" db="EMBL/GenBank/DDBJ databases">
        <authorList>
            <person name="Macas J."/>
            <person name="Novak P."/>
            <person name="Neumann P."/>
        </authorList>
    </citation>
    <scope>NUCLEOTIDE SEQUENCE</scope>
</reference>
<dbReference type="AlphaFoldDB" id="A0AAV0DP67"/>
<evidence type="ECO:0000256" key="6">
    <source>
        <dbReference type="SAM" id="MobiDB-lite"/>
    </source>
</evidence>